<proteinExistence type="predicted"/>
<name>A0A1G5CCT9_9FLAO</name>
<evidence type="ECO:0000313" key="1">
    <source>
        <dbReference type="EMBL" id="SCY00130.1"/>
    </source>
</evidence>
<accession>A0A1G5CCT9</accession>
<dbReference type="Proteomes" id="UP000199354">
    <property type="component" value="Unassembled WGS sequence"/>
</dbReference>
<dbReference type="EMBL" id="FMVF01000003">
    <property type="protein sequence ID" value="SCY00130.1"/>
    <property type="molecule type" value="Genomic_DNA"/>
</dbReference>
<evidence type="ECO:0000313" key="2">
    <source>
        <dbReference type="Proteomes" id="UP000199354"/>
    </source>
</evidence>
<reference evidence="1 2" key="1">
    <citation type="submission" date="2016-10" db="EMBL/GenBank/DDBJ databases">
        <authorList>
            <person name="de Groot N.N."/>
        </authorList>
    </citation>
    <scope>NUCLEOTIDE SEQUENCE [LARGE SCALE GENOMIC DNA]</scope>
    <source>
        <strain evidence="1 2">CGMCC 1.7031</strain>
    </source>
</reference>
<keyword evidence="2" id="KW-1185">Reference proteome</keyword>
<organism evidence="1 2">
    <name type="scientific">Flavobacterium caeni</name>
    <dbReference type="NCBI Taxonomy" id="490189"/>
    <lineage>
        <taxon>Bacteria</taxon>
        <taxon>Pseudomonadati</taxon>
        <taxon>Bacteroidota</taxon>
        <taxon>Flavobacteriia</taxon>
        <taxon>Flavobacteriales</taxon>
        <taxon>Flavobacteriaceae</taxon>
        <taxon>Flavobacterium</taxon>
    </lineage>
</organism>
<dbReference type="AlphaFoldDB" id="A0A1G5CCT9"/>
<dbReference type="STRING" id="490189.SAMN02927903_00498"/>
<sequence>MRLTYLLPILLFGFSAIAQGGRFGEKREQIKALKVAFITEELKLTPTEAEKFWPVFNAFEAKQTELRQDKMRSFLKRLDEATIDKMSEKEAASFLSQMESTEDEMYQNQKKFVANLKGILPAVKILKLKKAEEDFNRKLLRQYREKFKK</sequence>
<protein>
    <recommendedName>
        <fullName evidence="3">LTXXQ motif family protein</fullName>
    </recommendedName>
</protein>
<dbReference type="RefSeq" id="WP_091140749.1">
    <property type="nucleotide sequence ID" value="NZ_FMVF01000003.1"/>
</dbReference>
<gene>
    <name evidence="1" type="ORF">SAMN02927903_00498</name>
</gene>
<evidence type="ECO:0008006" key="3">
    <source>
        <dbReference type="Google" id="ProtNLM"/>
    </source>
</evidence>
<dbReference type="OrthoDB" id="675330at2"/>